<organism evidence="1 2">
    <name type="scientific">Protopolystoma xenopodis</name>
    <dbReference type="NCBI Taxonomy" id="117903"/>
    <lineage>
        <taxon>Eukaryota</taxon>
        <taxon>Metazoa</taxon>
        <taxon>Spiralia</taxon>
        <taxon>Lophotrochozoa</taxon>
        <taxon>Platyhelminthes</taxon>
        <taxon>Monogenea</taxon>
        <taxon>Polyopisthocotylea</taxon>
        <taxon>Polystomatidea</taxon>
        <taxon>Polystomatidae</taxon>
        <taxon>Protopolystoma</taxon>
    </lineage>
</organism>
<proteinExistence type="predicted"/>
<dbReference type="EMBL" id="CAAALY010088260">
    <property type="protein sequence ID" value="VEL27584.1"/>
    <property type="molecule type" value="Genomic_DNA"/>
</dbReference>
<gene>
    <name evidence="1" type="ORF">PXEA_LOCUS21024</name>
</gene>
<evidence type="ECO:0000313" key="1">
    <source>
        <dbReference type="EMBL" id="VEL27584.1"/>
    </source>
</evidence>
<sequence>MNCRPPTLMLFIGNSVLHRFTSTIPLQENMGIASKCLRNYQQNTDTQTQSHVYTPKYLTKLCLFSWHRSKQRRFGMDTDLWSRSQTPFSYPLRRFHRIFKPANMMPLATVSPPPCAVRTGNGVQ</sequence>
<comment type="caution">
    <text evidence="1">The sequence shown here is derived from an EMBL/GenBank/DDBJ whole genome shotgun (WGS) entry which is preliminary data.</text>
</comment>
<keyword evidence="2" id="KW-1185">Reference proteome</keyword>
<protein>
    <submittedName>
        <fullName evidence="1">Uncharacterized protein</fullName>
    </submittedName>
</protein>
<dbReference type="Proteomes" id="UP000784294">
    <property type="component" value="Unassembled WGS sequence"/>
</dbReference>
<dbReference type="AlphaFoldDB" id="A0A448X417"/>
<evidence type="ECO:0000313" key="2">
    <source>
        <dbReference type="Proteomes" id="UP000784294"/>
    </source>
</evidence>
<reference evidence="1" key="1">
    <citation type="submission" date="2018-11" db="EMBL/GenBank/DDBJ databases">
        <authorList>
            <consortium name="Pathogen Informatics"/>
        </authorList>
    </citation>
    <scope>NUCLEOTIDE SEQUENCE</scope>
</reference>
<accession>A0A448X417</accession>
<name>A0A448X417_9PLAT</name>